<comment type="caution">
    <text evidence="2">The sequence shown here is derived from an EMBL/GenBank/DDBJ whole genome shotgun (WGS) entry which is preliminary data.</text>
</comment>
<protein>
    <submittedName>
        <fullName evidence="2">Uncharacterized protein</fullName>
    </submittedName>
</protein>
<accession>A0ABS5HFE6</accession>
<dbReference type="EMBL" id="JAGSSW010000001">
    <property type="protein sequence ID" value="MBR8462963.1"/>
    <property type="molecule type" value="Genomic_DNA"/>
</dbReference>
<proteinExistence type="predicted"/>
<evidence type="ECO:0000313" key="3">
    <source>
        <dbReference type="Proteomes" id="UP000682951"/>
    </source>
</evidence>
<dbReference type="Proteomes" id="UP000682951">
    <property type="component" value="Unassembled WGS sequence"/>
</dbReference>
<evidence type="ECO:0000256" key="1">
    <source>
        <dbReference type="SAM" id="Phobius"/>
    </source>
</evidence>
<dbReference type="RefSeq" id="WP_212141286.1">
    <property type="nucleotide sequence ID" value="NZ_JAGSSW010000001.1"/>
</dbReference>
<organism evidence="2 3">
    <name type="scientific">Campylobacter anatolicus</name>
    <dbReference type="NCBI Taxonomy" id="2829105"/>
    <lineage>
        <taxon>Bacteria</taxon>
        <taxon>Pseudomonadati</taxon>
        <taxon>Campylobacterota</taxon>
        <taxon>Epsilonproteobacteria</taxon>
        <taxon>Campylobacterales</taxon>
        <taxon>Campylobacteraceae</taxon>
        <taxon>Campylobacter</taxon>
    </lineage>
</organism>
<keyword evidence="1" id="KW-1133">Transmembrane helix</keyword>
<name>A0ABS5HFE6_9BACT</name>
<gene>
    <name evidence="2" type="ORF">KDD93_00030</name>
</gene>
<evidence type="ECO:0000313" key="2">
    <source>
        <dbReference type="EMBL" id="MBR8462963.1"/>
    </source>
</evidence>
<reference evidence="2 3" key="1">
    <citation type="submission" date="2021-04" db="EMBL/GenBank/DDBJ databases">
        <title>Molecular and phenotypic characterization and identification of bacterial isolates recovered from the Anatolian ground squirrels (Spermophilus xanthoprymnus) and which have the potential to form a new species in the Campylobacter genus.</title>
        <authorList>
            <person name="Aydin F."/>
            <person name="Abay S."/>
            <person name="Kayman T."/>
            <person name="Karakaya E."/>
            <person name="Mustak H.K."/>
            <person name="Mustak I.B."/>
            <person name="Bilgin N."/>
            <person name="Duzler A."/>
            <person name="Sahin O."/>
            <person name="Guran O."/>
            <person name="Saticioglu I.B."/>
        </authorList>
    </citation>
    <scope>NUCLEOTIDE SEQUENCE [LARGE SCALE GENOMIC DNA]</scope>
    <source>
        <strain evidence="3">faydin-G24</strain>
    </source>
</reference>
<keyword evidence="1" id="KW-0812">Transmembrane</keyword>
<feature type="transmembrane region" description="Helical" evidence="1">
    <location>
        <begin position="55"/>
        <end position="74"/>
    </location>
</feature>
<sequence>MNPTIVSNDTNIFMDALRSLGVSVLLSQAIKNLRAVRETNKSASVTVKLTIKPDMSADVLMLIAFIATCIWIYFTKGAK</sequence>
<keyword evidence="1" id="KW-0472">Membrane</keyword>
<keyword evidence="3" id="KW-1185">Reference proteome</keyword>